<keyword evidence="2" id="KW-1185">Reference proteome</keyword>
<dbReference type="STRING" id="1291052.FC18_GL001210"/>
<evidence type="ECO:0000313" key="2">
    <source>
        <dbReference type="Proteomes" id="UP000051679"/>
    </source>
</evidence>
<evidence type="ECO:0000313" key="1">
    <source>
        <dbReference type="EMBL" id="KRM55592.1"/>
    </source>
</evidence>
<comment type="caution">
    <text evidence="1">The sequence shown here is derived from an EMBL/GenBank/DDBJ whole genome shotgun (WGS) entry which is preliminary data.</text>
</comment>
<accession>A0A0R1ZKT1</accession>
<proteinExistence type="predicted"/>
<name>A0A0R1ZKT1_9LACO</name>
<dbReference type="AlphaFoldDB" id="A0A0R1ZKT1"/>
<organism evidence="1 2">
    <name type="scientific">Lacticaseibacillus sharpeae JCM 1186 = DSM 20505</name>
    <dbReference type="NCBI Taxonomy" id="1291052"/>
    <lineage>
        <taxon>Bacteria</taxon>
        <taxon>Bacillati</taxon>
        <taxon>Bacillota</taxon>
        <taxon>Bacilli</taxon>
        <taxon>Lactobacillales</taxon>
        <taxon>Lactobacillaceae</taxon>
        <taxon>Lacticaseibacillus</taxon>
    </lineage>
</organism>
<protein>
    <submittedName>
        <fullName evidence="1">Uncharacterized protein</fullName>
    </submittedName>
</protein>
<dbReference type="EMBL" id="AYYO01000017">
    <property type="protein sequence ID" value="KRM55592.1"/>
    <property type="molecule type" value="Genomic_DNA"/>
</dbReference>
<gene>
    <name evidence="1" type="ORF">FC18_GL001210</name>
</gene>
<reference evidence="1 2" key="1">
    <citation type="journal article" date="2015" name="Genome Announc.">
        <title>Expanding the biotechnology potential of lactobacilli through comparative genomics of 213 strains and associated genera.</title>
        <authorList>
            <person name="Sun Z."/>
            <person name="Harris H.M."/>
            <person name="McCann A."/>
            <person name="Guo C."/>
            <person name="Argimon S."/>
            <person name="Zhang W."/>
            <person name="Yang X."/>
            <person name="Jeffery I.B."/>
            <person name="Cooney J.C."/>
            <person name="Kagawa T.F."/>
            <person name="Liu W."/>
            <person name="Song Y."/>
            <person name="Salvetti E."/>
            <person name="Wrobel A."/>
            <person name="Rasinkangas P."/>
            <person name="Parkhill J."/>
            <person name="Rea M.C."/>
            <person name="O'Sullivan O."/>
            <person name="Ritari J."/>
            <person name="Douillard F.P."/>
            <person name="Paul Ross R."/>
            <person name="Yang R."/>
            <person name="Briner A.E."/>
            <person name="Felis G.E."/>
            <person name="de Vos W.M."/>
            <person name="Barrangou R."/>
            <person name="Klaenhammer T.R."/>
            <person name="Caufield P.W."/>
            <person name="Cui Y."/>
            <person name="Zhang H."/>
            <person name="O'Toole P.W."/>
        </authorList>
    </citation>
    <scope>NUCLEOTIDE SEQUENCE [LARGE SCALE GENOMIC DNA]</scope>
    <source>
        <strain evidence="1 2">DSM 20505</strain>
    </source>
</reference>
<dbReference type="PATRIC" id="fig|1291052.5.peg.1228"/>
<sequence>MLTMIEQQTRNDVQISIDDSTFITVVPSAVYNLEVWEYVDGSRPHRMGRMDYKFNRDSFAGFIYRLFPGVDFVKIHDLQKQINPFFDFEV</sequence>
<dbReference type="Proteomes" id="UP000051679">
    <property type="component" value="Unassembled WGS sequence"/>
</dbReference>